<protein>
    <recommendedName>
        <fullName evidence="3">DUF3990 domain-containing protein</fullName>
    </recommendedName>
</protein>
<evidence type="ECO:0000313" key="1">
    <source>
        <dbReference type="EMBL" id="MBD8001978.1"/>
    </source>
</evidence>
<evidence type="ECO:0008006" key="3">
    <source>
        <dbReference type="Google" id="ProtNLM"/>
    </source>
</evidence>
<sequence>MKDTIYSRRPGLIIGFHGCDKSVVDKVLSGDDILTTSTNDYDWLGHGVYFWKNNATRALQYAEKTTKRKYSSVKNPSVIGAIIDLGRYMDLMDSMYLQDLKEAYRLLEDVMSENGQPLPQNTNIKGFFLLREIDYEFPNP</sequence>
<keyword evidence="2" id="KW-1185">Reference proteome</keyword>
<name>A0ABR8VB35_9BACT</name>
<accession>A0ABR8VB35</accession>
<reference evidence="1 2" key="1">
    <citation type="submission" date="2020-08" db="EMBL/GenBank/DDBJ databases">
        <title>A Genomic Blueprint of the Chicken Gut Microbiome.</title>
        <authorList>
            <person name="Gilroy R."/>
            <person name="Ravi A."/>
            <person name="Getino M."/>
            <person name="Pursley I."/>
            <person name="Horton D.L."/>
            <person name="Alikhan N.-F."/>
            <person name="Baker D."/>
            <person name="Gharbi K."/>
            <person name="Hall N."/>
            <person name="Watson M."/>
            <person name="Adriaenssens E.M."/>
            <person name="Foster-Nyarko E."/>
            <person name="Jarju S."/>
            <person name="Secka A."/>
            <person name="Antonio M."/>
            <person name="Oren A."/>
            <person name="Chaudhuri R."/>
            <person name="La Ragione R.M."/>
            <person name="Hildebrand F."/>
            <person name="Pallen M.J."/>
        </authorList>
    </citation>
    <scope>NUCLEOTIDE SEQUENCE [LARGE SCALE GENOMIC DNA]</scope>
    <source>
        <strain evidence="1 2">Sa1YUN3</strain>
    </source>
</reference>
<comment type="caution">
    <text evidence="1">The sequence shown here is derived from an EMBL/GenBank/DDBJ whole genome shotgun (WGS) entry which is preliminary data.</text>
</comment>
<dbReference type="SUPFAM" id="SSF56399">
    <property type="entry name" value="ADP-ribosylation"/>
    <property type="match status" value="1"/>
</dbReference>
<evidence type="ECO:0000313" key="2">
    <source>
        <dbReference type="Proteomes" id="UP000616346"/>
    </source>
</evidence>
<gene>
    <name evidence="1" type="ORF">H9626_07080</name>
</gene>
<organism evidence="1 2">
    <name type="scientific">Phocaeicola faecium</name>
    <dbReference type="NCBI Taxonomy" id="2762213"/>
    <lineage>
        <taxon>Bacteria</taxon>
        <taxon>Pseudomonadati</taxon>
        <taxon>Bacteroidota</taxon>
        <taxon>Bacteroidia</taxon>
        <taxon>Bacteroidales</taxon>
        <taxon>Bacteroidaceae</taxon>
        <taxon>Phocaeicola</taxon>
    </lineage>
</organism>
<dbReference type="RefSeq" id="WP_191710049.1">
    <property type="nucleotide sequence ID" value="NZ_JACSPQ010000005.1"/>
</dbReference>
<dbReference type="Proteomes" id="UP000616346">
    <property type="component" value="Unassembled WGS sequence"/>
</dbReference>
<proteinExistence type="predicted"/>
<dbReference type="EMBL" id="JACSPQ010000005">
    <property type="protein sequence ID" value="MBD8001978.1"/>
    <property type="molecule type" value="Genomic_DNA"/>
</dbReference>